<sequence length="272" mass="29620">MTTSFAPRQSLPKYQRGGKYYQCSGRYVPPVPELCKLSGATRGWDQETGAGKGFATDKYRIFSVHPGTQSSHAPKRSTKRRTIFPNPGLSSQLPHYLPKRPSVFPITRPSPQSPHHLPKRPSVLLIANPSPRAPNRLPKPKTISPSPRPSPKSPECLPNHQTVKPYHIGTWDHTTLALRVRHRNATVLSRNASAHSPIATPGSSPTPPAVATVVSTATVVSEVTTDVRGLDLAKYQEYNGLDRSFLKILLSLGSVTVGAGISNSSGHQIWLI</sequence>
<keyword evidence="2" id="KW-1185">Reference proteome</keyword>
<evidence type="ECO:0000313" key="2">
    <source>
        <dbReference type="Proteomes" id="UP000790377"/>
    </source>
</evidence>
<reference evidence="1" key="1">
    <citation type="journal article" date="2021" name="New Phytol.">
        <title>Evolutionary innovations through gain and loss of genes in the ectomycorrhizal Boletales.</title>
        <authorList>
            <person name="Wu G."/>
            <person name="Miyauchi S."/>
            <person name="Morin E."/>
            <person name="Kuo A."/>
            <person name="Drula E."/>
            <person name="Varga T."/>
            <person name="Kohler A."/>
            <person name="Feng B."/>
            <person name="Cao Y."/>
            <person name="Lipzen A."/>
            <person name="Daum C."/>
            <person name="Hundley H."/>
            <person name="Pangilinan J."/>
            <person name="Johnson J."/>
            <person name="Barry K."/>
            <person name="LaButti K."/>
            <person name="Ng V."/>
            <person name="Ahrendt S."/>
            <person name="Min B."/>
            <person name="Choi I.G."/>
            <person name="Park H."/>
            <person name="Plett J.M."/>
            <person name="Magnuson J."/>
            <person name="Spatafora J.W."/>
            <person name="Nagy L.G."/>
            <person name="Henrissat B."/>
            <person name="Grigoriev I.V."/>
            <person name="Yang Z.L."/>
            <person name="Xu J."/>
            <person name="Martin F.M."/>
        </authorList>
    </citation>
    <scope>NUCLEOTIDE SEQUENCE</scope>
    <source>
        <strain evidence="1">ATCC 28755</strain>
    </source>
</reference>
<comment type="caution">
    <text evidence="1">The sequence shown here is derived from an EMBL/GenBank/DDBJ whole genome shotgun (WGS) entry which is preliminary data.</text>
</comment>
<protein>
    <submittedName>
        <fullName evidence="1">Uncharacterized protein</fullName>
    </submittedName>
</protein>
<proteinExistence type="predicted"/>
<name>A0ACB8A730_9AGAM</name>
<dbReference type="EMBL" id="MU267793">
    <property type="protein sequence ID" value="KAH7908857.1"/>
    <property type="molecule type" value="Genomic_DNA"/>
</dbReference>
<gene>
    <name evidence="1" type="ORF">BJ138DRAFT_1103151</name>
</gene>
<organism evidence="1 2">
    <name type="scientific">Hygrophoropsis aurantiaca</name>
    <dbReference type="NCBI Taxonomy" id="72124"/>
    <lineage>
        <taxon>Eukaryota</taxon>
        <taxon>Fungi</taxon>
        <taxon>Dikarya</taxon>
        <taxon>Basidiomycota</taxon>
        <taxon>Agaricomycotina</taxon>
        <taxon>Agaricomycetes</taxon>
        <taxon>Agaricomycetidae</taxon>
        <taxon>Boletales</taxon>
        <taxon>Coniophorineae</taxon>
        <taxon>Hygrophoropsidaceae</taxon>
        <taxon>Hygrophoropsis</taxon>
    </lineage>
</organism>
<dbReference type="Proteomes" id="UP000790377">
    <property type="component" value="Unassembled WGS sequence"/>
</dbReference>
<evidence type="ECO:0000313" key="1">
    <source>
        <dbReference type="EMBL" id="KAH7908857.1"/>
    </source>
</evidence>
<accession>A0ACB8A730</accession>